<keyword evidence="2" id="KW-0732">Signal</keyword>
<evidence type="ECO:0000256" key="1">
    <source>
        <dbReference type="ARBA" id="ARBA00010062"/>
    </source>
</evidence>
<dbReference type="InterPro" id="IPR028082">
    <property type="entry name" value="Peripla_BP_I"/>
</dbReference>
<dbReference type="InterPro" id="IPR028081">
    <property type="entry name" value="Leu-bd"/>
</dbReference>
<dbReference type="Proteomes" id="UP000578112">
    <property type="component" value="Unassembled WGS sequence"/>
</dbReference>
<comment type="caution">
    <text evidence="4">The sequence shown here is derived from an EMBL/GenBank/DDBJ whole genome shotgun (WGS) entry which is preliminary data.</text>
</comment>
<name>A0A7W7I1N0_9ACTN</name>
<dbReference type="EMBL" id="JACHNH010000001">
    <property type="protein sequence ID" value="MBB4764730.1"/>
    <property type="molecule type" value="Genomic_DNA"/>
</dbReference>
<reference evidence="4 5" key="1">
    <citation type="submission" date="2020-08" db="EMBL/GenBank/DDBJ databases">
        <title>Sequencing the genomes of 1000 actinobacteria strains.</title>
        <authorList>
            <person name="Klenk H.-P."/>
        </authorList>
    </citation>
    <scope>NUCLEOTIDE SEQUENCE [LARGE SCALE GENOMIC DNA]</scope>
    <source>
        <strain evidence="4 5">DSM 43149</strain>
    </source>
</reference>
<organism evidence="4 5">
    <name type="scientific">Actinoplanes digitatis</name>
    <dbReference type="NCBI Taxonomy" id="1868"/>
    <lineage>
        <taxon>Bacteria</taxon>
        <taxon>Bacillati</taxon>
        <taxon>Actinomycetota</taxon>
        <taxon>Actinomycetes</taxon>
        <taxon>Micromonosporales</taxon>
        <taxon>Micromonosporaceae</taxon>
        <taxon>Actinoplanes</taxon>
    </lineage>
</organism>
<dbReference type="SUPFAM" id="SSF53822">
    <property type="entry name" value="Periplasmic binding protein-like I"/>
    <property type="match status" value="1"/>
</dbReference>
<dbReference type="PANTHER" id="PTHR47628">
    <property type="match status" value="1"/>
</dbReference>
<dbReference type="RefSeq" id="WP_184995888.1">
    <property type="nucleotide sequence ID" value="NZ_BOMK01000003.1"/>
</dbReference>
<evidence type="ECO:0000256" key="2">
    <source>
        <dbReference type="ARBA" id="ARBA00022729"/>
    </source>
</evidence>
<evidence type="ECO:0000313" key="5">
    <source>
        <dbReference type="Proteomes" id="UP000578112"/>
    </source>
</evidence>
<gene>
    <name evidence="4" type="ORF">BJ971_005286</name>
</gene>
<comment type="similarity">
    <text evidence="1">Belongs to the leucine-binding protein family.</text>
</comment>
<dbReference type="Gene3D" id="3.40.50.2300">
    <property type="match status" value="2"/>
</dbReference>
<dbReference type="AlphaFoldDB" id="A0A7W7I1N0"/>
<keyword evidence="5" id="KW-1185">Reference proteome</keyword>
<accession>A0A7W7I1N0</accession>
<sequence length="368" mass="38020">MPDDVVLVTDPLEARLLAPDPGEAVRIGIVVPTSGTLGLLAPSALNCAVLAAAELNAAGGILGRPVELTLVDGGRPPAEVATEVAGLVRANAVAAVVGTHASDVRVALMGVLGGRVPYVFTPPYEGGERTPGVFLLGETPQRQLRPALDRLLAGRARRWLLLGNDYVWPRRVHAVARRRLIRAGATVVGERYVPRGGADAAALVADVVAARVDAVLLTLVGSDLVEFNRLFAGSAAAGRVARVCAALEENGLLGAGGDATGELYAAMGYFAALSTDAALAFSQRYTGRFGMDAPVLNGHGQGAYDGVRLLAALAGRAGHLAAPALDAVAEGTSVDGGRGRFVLRDRHAVQPVYLARADGLDFQVIDRN</sequence>
<evidence type="ECO:0000313" key="4">
    <source>
        <dbReference type="EMBL" id="MBB4764730.1"/>
    </source>
</evidence>
<dbReference type="Pfam" id="PF13458">
    <property type="entry name" value="Peripla_BP_6"/>
    <property type="match status" value="1"/>
</dbReference>
<protein>
    <submittedName>
        <fullName evidence="4">ABC-type branched-subunit amino acid transport system substrate-binding protein</fullName>
    </submittedName>
</protein>
<feature type="domain" description="Leucine-binding protein" evidence="3">
    <location>
        <begin position="25"/>
        <end position="358"/>
    </location>
</feature>
<evidence type="ECO:0000259" key="3">
    <source>
        <dbReference type="Pfam" id="PF13458"/>
    </source>
</evidence>
<dbReference type="CDD" id="cd06358">
    <property type="entry name" value="PBP1_NHase"/>
    <property type="match status" value="1"/>
</dbReference>
<proteinExistence type="inferred from homology"/>
<dbReference type="PANTHER" id="PTHR47628:SF1">
    <property type="entry name" value="ALIPHATIC AMIDASE EXPRESSION-REGULATING PROTEIN"/>
    <property type="match status" value="1"/>
</dbReference>